<protein>
    <recommendedName>
        <fullName evidence="1">VQ domain-containing protein</fullName>
    </recommendedName>
</protein>
<name>A0A445KLZ1_GLYSO</name>
<organism evidence="2 3">
    <name type="scientific">Glycine soja</name>
    <name type="common">Wild soybean</name>
    <dbReference type="NCBI Taxonomy" id="3848"/>
    <lineage>
        <taxon>Eukaryota</taxon>
        <taxon>Viridiplantae</taxon>
        <taxon>Streptophyta</taxon>
        <taxon>Embryophyta</taxon>
        <taxon>Tracheophyta</taxon>
        <taxon>Spermatophyta</taxon>
        <taxon>Magnoliopsida</taxon>
        <taxon>eudicotyledons</taxon>
        <taxon>Gunneridae</taxon>
        <taxon>Pentapetalae</taxon>
        <taxon>rosids</taxon>
        <taxon>fabids</taxon>
        <taxon>Fabales</taxon>
        <taxon>Fabaceae</taxon>
        <taxon>Papilionoideae</taxon>
        <taxon>50 kb inversion clade</taxon>
        <taxon>NPAAA clade</taxon>
        <taxon>indigoferoid/millettioid clade</taxon>
        <taxon>Phaseoleae</taxon>
        <taxon>Glycine</taxon>
        <taxon>Glycine subgen. Soja</taxon>
    </lineage>
</organism>
<dbReference type="Pfam" id="PF05678">
    <property type="entry name" value="VQ"/>
    <property type="match status" value="1"/>
</dbReference>
<dbReference type="PANTHER" id="PTHR34794">
    <property type="entry name" value="EXPRESSED PROTEIN"/>
    <property type="match status" value="1"/>
</dbReference>
<evidence type="ECO:0000313" key="2">
    <source>
        <dbReference type="EMBL" id="RZC11919.1"/>
    </source>
</evidence>
<dbReference type="InterPro" id="IPR008889">
    <property type="entry name" value="VQ"/>
</dbReference>
<dbReference type="PANTHER" id="PTHR34794:SF1">
    <property type="entry name" value="OS10G0101800 PROTEIN"/>
    <property type="match status" value="1"/>
</dbReference>
<feature type="domain" description="VQ" evidence="1">
    <location>
        <begin position="95"/>
        <end position="117"/>
    </location>
</feature>
<keyword evidence="3" id="KW-1185">Reference proteome</keyword>
<reference evidence="2 3" key="1">
    <citation type="submission" date="2018-09" db="EMBL/GenBank/DDBJ databases">
        <title>A high-quality reference genome of wild soybean provides a powerful tool to mine soybean genomes.</title>
        <authorList>
            <person name="Xie M."/>
            <person name="Chung C.Y.L."/>
            <person name="Li M.-W."/>
            <person name="Wong F.-L."/>
            <person name="Chan T.-F."/>
            <person name="Lam H.-M."/>
        </authorList>
    </citation>
    <scope>NUCLEOTIDE SEQUENCE [LARGE SCALE GENOMIC DNA]</scope>
    <source>
        <strain evidence="3">cv. W05</strain>
        <tissue evidence="2">Hypocotyl of etiolated seedlings</tissue>
    </source>
</reference>
<evidence type="ECO:0000313" key="3">
    <source>
        <dbReference type="Proteomes" id="UP000289340"/>
    </source>
</evidence>
<evidence type="ECO:0000259" key="1">
    <source>
        <dbReference type="Pfam" id="PF05678"/>
    </source>
</evidence>
<dbReference type="EMBL" id="QZWG01000005">
    <property type="protein sequence ID" value="RZC11919.1"/>
    <property type="molecule type" value="Genomic_DNA"/>
</dbReference>
<dbReference type="AlphaFoldDB" id="A0A445KLZ1"/>
<sequence length="213" mass="23052">MGLGLLAACGDACAGVKGGDENLGLFIMEAYSSSYSSSSNSSYLTQNNHEDSKGYVKQQVYPLQNHNSWLRSVRKTPAKPWKKAPVAPMPPTPIKVYKVDAINFRDVVQQLTGAPEHESQQQHLQIKIARAESADAPNVPPKQNQSGGDTCGKWYQEFLLGMNSPETNTNNDGAMAPGFLGMNLLSPNSYSNFCFFPPLSPSGVTSLEPGKVL</sequence>
<gene>
    <name evidence="2" type="ORF">D0Y65_011924</name>
</gene>
<dbReference type="InterPro" id="IPR039610">
    <property type="entry name" value="VQ29"/>
</dbReference>
<accession>A0A445KLZ1</accession>
<proteinExistence type="predicted"/>
<comment type="caution">
    <text evidence="2">The sequence shown here is derived from an EMBL/GenBank/DDBJ whole genome shotgun (WGS) entry which is preliminary data.</text>
</comment>
<dbReference type="Proteomes" id="UP000289340">
    <property type="component" value="Chromosome 5"/>
</dbReference>